<sequence length="373" mass="41894">MSPEAFEKPIGFQDVTPTLARKKREVEARLSHVFSSWGYQEVMTPMLEYAETVGKASAISEDKMFRLIGQEKAMLVLRPDQTAPIARMVNSILQHEPLPLRLFYHASVFRTQEQAAGRRAELYQTGVELVGEPGVKADAELLALAITALQACQTSKFRLVVGHVELLAGLLASVCSSQKKQTQLTNYLIKRDYVGFEALLHQLENKEGVAEILQLCRGLDKKEYLEPLLSHSSTQVVKAAKQLIRIWDILADYGYASYITVDIRLLGNIDYYTGMYLEGFADGVGFAILSGGRYDQLYGQFGRSLPATGFAFRMNNLLDTCNIDMMETKQTTLFYPTPLRKTAIAKAKELRDAGYIVVLQIDDEQTDLVWRET</sequence>
<dbReference type="Gene3D" id="3.30.930.10">
    <property type="entry name" value="Bira Bifunctional Protein, Domain 2"/>
    <property type="match status" value="1"/>
</dbReference>
<evidence type="ECO:0000256" key="5">
    <source>
        <dbReference type="ARBA" id="ARBA00020397"/>
    </source>
</evidence>
<dbReference type="InterPro" id="IPR045864">
    <property type="entry name" value="aa-tRNA-synth_II/BPL/LPL"/>
</dbReference>
<evidence type="ECO:0000256" key="9">
    <source>
        <dbReference type="PIRSR" id="PIRSR001549-1"/>
    </source>
</evidence>
<evidence type="ECO:0000256" key="6">
    <source>
        <dbReference type="ARBA" id="ARBA00022490"/>
    </source>
</evidence>
<evidence type="ECO:0000313" key="12">
    <source>
        <dbReference type="Proteomes" id="UP000430692"/>
    </source>
</evidence>
<feature type="binding site" evidence="9">
    <location>
        <begin position="80"/>
        <end position="82"/>
    </location>
    <ligand>
        <name>L-histidine</name>
        <dbReference type="ChEBI" id="CHEBI:57595"/>
    </ligand>
</feature>
<comment type="subcellular location">
    <subcellularLocation>
        <location evidence="1 8">Cytoplasm</location>
    </subcellularLocation>
</comment>
<evidence type="ECO:0000256" key="2">
    <source>
        <dbReference type="ARBA" id="ARBA00004667"/>
    </source>
</evidence>
<dbReference type="HAMAP" id="MF_00125">
    <property type="entry name" value="HisZ"/>
    <property type="match status" value="1"/>
</dbReference>
<comment type="subunit">
    <text evidence="4 8">Heteromultimer composed of HisG and HisZ subunits.</text>
</comment>
<dbReference type="GO" id="GO:0000105">
    <property type="term" value="P:L-histidine biosynthetic process"/>
    <property type="evidence" value="ECO:0007669"/>
    <property type="project" value="UniProtKB-UniRule"/>
</dbReference>
<dbReference type="PANTHER" id="PTHR43707:SF1">
    <property type="entry name" value="HISTIDINE--TRNA LIGASE, MITOCHONDRIAL-RELATED"/>
    <property type="match status" value="1"/>
</dbReference>
<dbReference type="UniPathway" id="UPA00031">
    <property type="reaction ID" value="UER00006"/>
</dbReference>
<dbReference type="Pfam" id="PF13393">
    <property type="entry name" value="tRNA-synt_His"/>
    <property type="match status" value="1"/>
</dbReference>
<evidence type="ECO:0000256" key="1">
    <source>
        <dbReference type="ARBA" id="ARBA00004496"/>
    </source>
</evidence>
<feature type="binding site" evidence="9">
    <location>
        <position position="110"/>
    </location>
    <ligand>
        <name>L-histidine</name>
        <dbReference type="ChEBI" id="CHEBI:57595"/>
    </ligand>
</feature>
<evidence type="ECO:0000256" key="4">
    <source>
        <dbReference type="ARBA" id="ARBA00011496"/>
    </source>
</evidence>
<feature type="binding site" evidence="9">
    <location>
        <begin position="271"/>
        <end position="272"/>
    </location>
    <ligand>
        <name>L-histidine</name>
        <dbReference type="ChEBI" id="CHEBI:57595"/>
    </ligand>
</feature>
<evidence type="ECO:0000256" key="7">
    <source>
        <dbReference type="ARBA" id="ARBA00025246"/>
    </source>
</evidence>
<dbReference type="InterPro" id="IPR006195">
    <property type="entry name" value="aa-tRNA-synth_II"/>
</dbReference>
<comment type="pathway">
    <text evidence="2 8">Amino-acid biosynthesis; L-histidine biosynthesis; L-histidine from 5-phospho-alpha-D-ribose 1-diphosphate: step 1/9.</text>
</comment>
<dbReference type="NCBIfam" id="TIGR00443">
    <property type="entry name" value="hisZ_biosyn_reg"/>
    <property type="match status" value="1"/>
</dbReference>
<dbReference type="InterPro" id="IPR004517">
    <property type="entry name" value="HisZ"/>
</dbReference>
<dbReference type="EMBL" id="WUUL01000002">
    <property type="protein sequence ID" value="MXQ52753.1"/>
    <property type="molecule type" value="Genomic_DNA"/>
</dbReference>
<keyword evidence="11" id="KW-0808">Transferase</keyword>
<evidence type="ECO:0000259" key="10">
    <source>
        <dbReference type="PROSITE" id="PS50862"/>
    </source>
</evidence>
<keyword evidence="8" id="KW-0368">Histidine biosynthesis</keyword>
<dbReference type="InterPro" id="IPR004516">
    <property type="entry name" value="HisRS/HisZ"/>
</dbReference>
<dbReference type="InterPro" id="IPR041715">
    <property type="entry name" value="HisRS-like_core"/>
</dbReference>
<comment type="similarity">
    <text evidence="3 8">Belongs to the class-II aminoacyl-tRNA synthetase family. HisZ subfamily.</text>
</comment>
<feature type="binding site" evidence="9">
    <location>
        <position position="128"/>
    </location>
    <ligand>
        <name>L-histidine</name>
        <dbReference type="ChEBI" id="CHEBI:57595"/>
    </ligand>
</feature>
<reference evidence="11 12" key="1">
    <citation type="submission" date="2019-12" db="EMBL/GenBank/DDBJ databases">
        <title>Whole-genome analyses of novel actinobacteria.</title>
        <authorList>
            <person name="Sahin N."/>
            <person name="Saygin H."/>
        </authorList>
    </citation>
    <scope>NUCLEOTIDE SEQUENCE [LARGE SCALE GENOMIC DNA]</scope>
    <source>
        <strain evidence="11 12">KC615</strain>
    </source>
</reference>
<dbReference type="GO" id="GO:0016757">
    <property type="term" value="F:glycosyltransferase activity"/>
    <property type="evidence" value="ECO:0007669"/>
    <property type="project" value="UniProtKB-KW"/>
</dbReference>
<dbReference type="RefSeq" id="WP_160799957.1">
    <property type="nucleotide sequence ID" value="NZ_WUUL01000002.1"/>
</dbReference>
<dbReference type="PANTHER" id="PTHR43707">
    <property type="entry name" value="HISTIDYL-TRNA SYNTHETASE"/>
    <property type="match status" value="1"/>
</dbReference>
<evidence type="ECO:0000313" key="11">
    <source>
        <dbReference type="EMBL" id="MXQ52753.1"/>
    </source>
</evidence>
<comment type="function">
    <text evidence="7 8">Required for the first step of histidine biosynthesis. May allow the feedback regulation of ATP phosphoribosyltransferase activity by histidine.</text>
</comment>
<comment type="miscellaneous">
    <text evidence="8">This function is generally fulfilled by the C-terminal part of HisG, which is missing in some bacteria such as this one.</text>
</comment>
<proteinExistence type="inferred from homology"/>
<gene>
    <name evidence="8 11" type="primary">hisZ</name>
    <name evidence="11" type="ORF">GSM42_03205</name>
</gene>
<comment type="caution">
    <text evidence="11">The sequence shown here is derived from an EMBL/GenBank/DDBJ whole genome shotgun (WGS) entry which is preliminary data.</text>
</comment>
<feature type="binding site" evidence="9">
    <location>
        <position position="124"/>
    </location>
    <ligand>
        <name>L-histidine</name>
        <dbReference type="ChEBI" id="CHEBI:57595"/>
    </ligand>
</feature>
<dbReference type="SUPFAM" id="SSF55681">
    <property type="entry name" value="Class II aaRS and biotin synthetases"/>
    <property type="match status" value="1"/>
</dbReference>
<keyword evidence="11" id="KW-0328">Glycosyltransferase</keyword>
<keyword evidence="8" id="KW-0028">Amino-acid biosynthesis</keyword>
<dbReference type="PROSITE" id="PS50862">
    <property type="entry name" value="AA_TRNA_LIGASE_II"/>
    <property type="match status" value="1"/>
</dbReference>
<protein>
    <recommendedName>
        <fullName evidence="5 8">ATP phosphoribosyltransferase regulatory subunit</fullName>
    </recommendedName>
</protein>
<evidence type="ECO:0000256" key="8">
    <source>
        <dbReference type="HAMAP-Rule" id="MF_00125"/>
    </source>
</evidence>
<dbReference type="GO" id="GO:0006427">
    <property type="term" value="P:histidyl-tRNA aminoacylation"/>
    <property type="evidence" value="ECO:0007669"/>
    <property type="project" value="TreeGrafter"/>
</dbReference>
<keyword evidence="6 8" id="KW-0963">Cytoplasm</keyword>
<feature type="domain" description="Aminoacyl-transfer RNA synthetases class-II family profile" evidence="10">
    <location>
        <begin position="24"/>
        <end position="278"/>
    </location>
</feature>
<dbReference type="GO" id="GO:0140096">
    <property type="term" value="F:catalytic activity, acting on a protein"/>
    <property type="evidence" value="ECO:0007669"/>
    <property type="project" value="UniProtKB-ARBA"/>
</dbReference>
<dbReference type="GO" id="GO:0005737">
    <property type="term" value="C:cytoplasm"/>
    <property type="evidence" value="ECO:0007669"/>
    <property type="project" value="UniProtKB-SubCell"/>
</dbReference>
<dbReference type="Proteomes" id="UP000430692">
    <property type="component" value="Unassembled WGS sequence"/>
</dbReference>
<organism evidence="11 12">
    <name type="scientific">Shimazuella alba</name>
    <dbReference type="NCBI Taxonomy" id="2690964"/>
    <lineage>
        <taxon>Bacteria</taxon>
        <taxon>Bacillati</taxon>
        <taxon>Bacillota</taxon>
        <taxon>Bacilli</taxon>
        <taxon>Bacillales</taxon>
        <taxon>Thermoactinomycetaceae</taxon>
        <taxon>Shimazuella</taxon>
    </lineage>
</organism>
<dbReference type="PIRSF" id="PIRSF001549">
    <property type="entry name" value="His-tRNA_synth"/>
    <property type="match status" value="1"/>
</dbReference>
<keyword evidence="12" id="KW-1185">Reference proteome</keyword>
<dbReference type="CDD" id="cd00773">
    <property type="entry name" value="HisRS-like_core"/>
    <property type="match status" value="1"/>
</dbReference>
<name>A0A6I4VNX1_9BACL</name>
<dbReference type="AlphaFoldDB" id="A0A6I4VNX1"/>
<dbReference type="GO" id="GO:0004821">
    <property type="term" value="F:histidine-tRNA ligase activity"/>
    <property type="evidence" value="ECO:0007669"/>
    <property type="project" value="TreeGrafter"/>
</dbReference>
<accession>A0A6I4VNX1</accession>
<evidence type="ECO:0000256" key="3">
    <source>
        <dbReference type="ARBA" id="ARBA00005539"/>
    </source>
</evidence>